<dbReference type="Pfam" id="PF16123">
    <property type="entry name" value="HAGH_C"/>
    <property type="match status" value="1"/>
</dbReference>
<feature type="binding site" evidence="7">
    <location>
        <position position="109"/>
    </location>
    <ligand>
        <name>Zn(2+)</name>
        <dbReference type="ChEBI" id="CHEBI:29105"/>
        <label>1</label>
    </ligand>
</feature>
<dbReference type="RefSeq" id="WP_117202955.1">
    <property type="nucleotide sequence ID" value="NZ_JBHTBK010000020.1"/>
</dbReference>
<dbReference type="Gene3D" id="3.60.15.10">
    <property type="entry name" value="Ribonuclease Z/Hydroxyacylglutathione hydrolase-like"/>
    <property type="match status" value="1"/>
</dbReference>
<dbReference type="InterPro" id="IPR032282">
    <property type="entry name" value="HAGH_C"/>
</dbReference>
<reference evidence="9 10" key="1">
    <citation type="submission" date="2018-08" db="EMBL/GenBank/DDBJ databases">
        <title>Lysobacter weifangensis sp. nov., a new member of the family 'Xanthomonadaceae', isolated from soil in a farmland.</title>
        <authorList>
            <person name="Zhao H."/>
        </authorList>
    </citation>
    <scope>NUCLEOTIDE SEQUENCE [LARGE SCALE GENOMIC DNA]</scope>
    <source>
        <strain evidence="9 10">WF-2</strain>
    </source>
</reference>
<dbReference type="PANTHER" id="PTHR43705">
    <property type="entry name" value="HYDROXYACYLGLUTATHIONE HYDROLASE"/>
    <property type="match status" value="1"/>
</dbReference>
<dbReference type="PANTHER" id="PTHR43705:SF1">
    <property type="entry name" value="HYDROXYACYLGLUTATHIONE HYDROLASE GLOB"/>
    <property type="match status" value="1"/>
</dbReference>
<comment type="similarity">
    <text evidence="3 7">Belongs to the metallo-beta-lactamase superfamily. Glyoxalase II family.</text>
</comment>
<evidence type="ECO:0000313" key="9">
    <source>
        <dbReference type="EMBL" id="RFP59945.1"/>
    </source>
</evidence>
<dbReference type="NCBIfam" id="TIGR03413">
    <property type="entry name" value="GSH_gloB"/>
    <property type="match status" value="1"/>
</dbReference>
<feature type="binding site" evidence="7">
    <location>
        <position position="51"/>
    </location>
    <ligand>
        <name>Zn(2+)</name>
        <dbReference type="ChEBI" id="CHEBI:29105"/>
        <label>1</label>
    </ligand>
</feature>
<dbReference type="SMART" id="SM00849">
    <property type="entry name" value="Lactamase_B"/>
    <property type="match status" value="1"/>
</dbReference>
<protein>
    <recommendedName>
        <fullName evidence="7">Hydroxyacylglutathione hydrolase</fullName>
        <ecNumber evidence="7">3.1.2.6</ecNumber>
    </recommendedName>
    <alternativeName>
        <fullName evidence="7">Glyoxalase II</fullName>
        <shortName evidence="7">Glx II</shortName>
    </alternativeName>
</protein>
<dbReference type="GO" id="GO:0019243">
    <property type="term" value="P:methylglyoxal catabolic process to D-lactate via S-lactoyl-glutathione"/>
    <property type="evidence" value="ECO:0007669"/>
    <property type="project" value="UniProtKB-UniRule"/>
</dbReference>
<feature type="binding site" evidence="7">
    <location>
        <position position="53"/>
    </location>
    <ligand>
        <name>Zn(2+)</name>
        <dbReference type="ChEBI" id="CHEBI:29105"/>
        <label>1</label>
    </ligand>
</feature>
<keyword evidence="5 7" id="KW-0378">Hydrolase</keyword>
<accession>A0A372DK34</accession>
<dbReference type="InterPro" id="IPR050110">
    <property type="entry name" value="Glyoxalase_II_hydrolase"/>
</dbReference>
<feature type="binding site" evidence="7">
    <location>
        <position position="126"/>
    </location>
    <ligand>
        <name>Zn(2+)</name>
        <dbReference type="ChEBI" id="CHEBI:29105"/>
        <label>1</label>
    </ligand>
</feature>
<dbReference type="HAMAP" id="MF_01374">
    <property type="entry name" value="Glyoxalase_2"/>
    <property type="match status" value="1"/>
</dbReference>
<evidence type="ECO:0000256" key="6">
    <source>
        <dbReference type="ARBA" id="ARBA00022833"/>
    </source>
</evidence>
<feature type="binding site" evidence="7">
    <location>
        <position position="56"/>
    </location>
    <ligand>
        <name>Zn(2+)</name>
        <dbReference type="ChEBI" id="CHEBI:29105"/>
        <label>2</label>
    </ligand>
</feature>
<evidence type="ECO:0000256" key="2">
    <source>
        <dbReference type="ARBA" id="ARBA00004963"/>
    </source>
</evidence>
<proteinExistence type="inferred from homology"/>
<dbReference type="InterPro" id="IPR001279">
    <property type="entry name" value="Metallo-B-lactamas"/>
</dbReference>
<name>A0A372DK34_9GAMM</name>
<comment type="caution">
    <text evidence="9">The sequence shown here is derived from an EMBL/GenBank/DDBJ whole genome shotgun (WGS) entry which is preliminary data.</text>
</comment>
<dbReference type="CDD" id="cd07723">
    <property type="entry name" value="hydroxyacylglutathione_hydrolase_MBL-fold"/>
    <property type="match status" value="1"/>
</dbReference>
<sequence length="254" mass="27335">MRLLPLPAFADNYIWTLTDDSGALVVDPGDATPVLAAADAGLRPVAVLLTHHHPDHIGGMAALLQRWPQLRVFAPDDGRIALAACTRVGDGDRVAVGDWEFQVLAVPGHTVSHIAFFGHGLLFCGDTLFSLGCGRLFEGTPAQMLASLDRLAALPADTRVCCGHEYTLANAAFARVVDPDNPALRRRTEDATAMRQHGHPTLPSTLAGECAANPFLRVDAPALRAAVAGRLGREPRDRVEVFAELRRWKDGFRA</sequence>
<evidence type="ECO:0000256" key="7">
    <source>
        <dbReference type="HAMAP-Rule" id="MF_01374"/>
    </source>
</evidence>
<keyword evidence="6 7" id="KW-0862">Zinc</keyword>
<evidence type="ECO:0000256" key="4">
    <source>
        <dbReference type="ARBA" id="ARBA00022723"/>
    </source>
</evidence>
<dbReference type="PIRSF" id="PIRSF005457">
    <property type="entry name" value="Glx"/>
    <property type="match status" value="1"/>
</dbReference>
<comment type="subunit">
    <text evidence="7">Monomer.</text>
</comment>
<dbReference type="EMBL" id="QVPD01000009">
    <property type="protein sequence ID" value="RFP59945.1"/>
    <property type="molecule type" value="Genomic_DNA"/>
</dbReference>
<comment type="pathway">
    <text evidence="2 7">Secondary metabolite metabolism; methylglyoxal degradation; (R)-lactate from methylglyoxal: step 2/2.</text>
</comment>
<feature type="binding site" evidence="7">
    <location>
        <position position="55"/>
    </location>
    <ligand>
        <name>Zn(2+)</name>
        <dbReference type="ChEBI" id="CHEBI:29105"/>
        <label>2</label>
    </ligand>
</feature>
<comment type="cofactor">
    <cofactor evidence="7">
        <name>Zn(2+)</name>
        <dbReference type="ChEBI" id="CHEBI:29105"/>
    </cofactor>
    <text evidence="7">Binds 2 Zn(2+) ions per subunit.</text>
</comment>
<dbReference type="InterPro" id="IPR035680">
    <property type="entry name" value="Clx_II_MBL"/>
</dbReference>
<dbReference type="InterPro" id="IPR017782">
    <property type="entry name" value="Hydroxyacylglutathione_Hdrlase"/>
</dbReference>
<dbReference type="AlphaFoldDB" id="A0A372DK34"/>
<dbReference type="GO" id="GO:0046872">
    <property type="term" value="F:metal ion binding"/>
    <property type="evidence" value="ECO:0007669"/>
    <property type="project" value="UniProtKB-KW"/>
</dbReference>
<feature type="domain" description="Metallo-beta-lactamase" evidence="8">
    <location>
        <begin position="11"/>
        <end position="164"/>
    </location>
</feature>
<comment type="catalytic activity">
    <reaction evidence="1 7">
        <text>an S-(2-hydroxyacyl)glutathione + H2O = a 2-hydroxy carboxylate + glutathione + H(+)</text>
        <dbReference type="Rhea" id="RHEA:21864"/>
        <dbReference type="ChEBI" id="CHEBI:15377"/>
        <dbReference type="ChEBI" id="CHEBI:15378"/>
        <dbReference type="ChEBI" id="CHEBI:57925"/>
        <dbReference type="ChEBI" id="CHEBI:58896"/>
        <dbReference type="ChEBI" id="CHEBI:71261"/>
        <dbReference type="EC" id="3.1.2.6"/>
    </reaction>
</comment>
<evidence type="ECO:0000259" key="8">
    <source>
        <dbReference type="SMART" id="SM00849"/>
    </source>
</evidence>
<feature type="binding site" evidence="7">
    <location>
        <position position="126"/>
    </location>
    <ligand>
        <name>Zn(2+)</name>
        <dbReference type="ChEBI" id="CHEBI:29105"/>
        <label>2</label>
    </ligand>
</feature>
<gene>
    <name evidence="7 9" type="primary">gloB</name>
    <name evidence="9" type="ORF">D0Y53_09355</name>
</gene>
<evidence type="ECO:0000256" key="5">
    <source>
        <dbReference type="ARBA" id="ARBA00022801"/>
    </source>
</evidence>
<evidence type="ECO:0000256" key="1">
    <source>
        <dbReference type="ARBA" id="ARBA00001623"/>
    </source>
</evidence>
<dbReference type="EC" id="3.1.2.6" evidence="7"/>
<dbReference type="Proteomes" id="UP000262917">
    <property type="component" value="Unassembled WGS sequence"/>
</dbReference>
<evidence type="ECO:0000313" key="10">
    <source>
        <dbReference type="Proteomes" id="UP000262917"/>
    </source>
</evidence>
<dbReference type="InterPro" id="IPR036866">
    <property type="entry name" value="RibonucZ/Hydroxyglut_hydro"/>
</dbReference>
<feature type="binding site" evidence="7">
    <location>
        <position position="164"/>
    </location>
    <ligand>
        <name>Zn(2+)</name>
        <dbReference type="ChEBI" id="CHEBI:29105"/>
        <label>2</label>
    </ligand>
</feature>
<organism evidence="9 10">
    <name type="scientific">Cognatiluteimonas weifangensis</name>
    <dbReference type="NCBI Taxonomy" id="2303539"/>
    <lineage>
        <taxon>Bacteria</taxon>
        <taxon>Pseudomonadati</taxon>
        <taxon>Pseudomonadota</taxon>
        <taxon>Gammaproteobacteria</taxon>
        <taxon>Lysobacterales</taxon>
        <taxon>Lysobacteraceae</taxon>
        <taxon>Cognatiluteimonas</taxon>
    </lineage>
</organism>
<dbReference type="GO" id="GO:0004416">
    <property type="term" value="F:hydroxyacylglutathione hydrolase activity"/>
    <property type="evidence" value="ECO:0007669"/>
    <property type="project" value="UniProtKB-UniRule"/>
</dbReference>
<keyword evidence="4 7" id="KW-0479">Metal-binding</keyword>
<dbReference type="UniPathway" id="UPA00619">
    <property type="reaction ID" value="UER00676"/>
</dbReference>
<dbReference type="OrthoDB" id="9802248at2"/>
<evidence type="ECO:0000256" key="3">
    <source>
        <dbReference type="ARBA" id="ARBA00006759"/>
    </source>
</evidence>
<keyword evidence="10" id="KW-1185">Reference proteome</keyword>
<comment type="function">
    <text evidence="7">Thiolesterase that catalyzes the hydrolysis of S-D-lactoyl-glutathione to form glutathione and D-lactic acid.</text>
</comment>
<dbReference type="SUPFAM" id="SSF56281">
    <property type="entry name" value="Metallo-hydrolase/oxidoreductase"/>
    <property type="match status" value="1"/>
</dbReference>
<dbReference type="Pfam" id="PF00753">
    <property type="entry name" value="Lactamase_B"/>
    <property type="match status" value="2"/>
</dbReference>